<gene>
    <name evidence="1" type="ORF">H9S92_11065</name>
</gene>
<evidence type="ECO:0000313" key="1">
    <source>
        <dbReference type="EMBL" id="MBC6994707.1"/>
    </source>
</evidence>
<keyword evidence="2" id="KW-1185">Reference proteome</keyword>
<evidence type="ECO:0000313" key="2">
    <source>
        <dbReference type="Proteomes" id="UP000650081"/>
    </source>
</evidence>
<dbReference type="Proteomes" id="UP000650081">
    <property type="component" value="Unassembled WGS sequence"/>
</dbReference>
<name>A0A923TDD1_9BACT</name>
<dbReference type="AlphaFoldDB" id="A0A923TDD1"/>
<accession>A0A923TDD1</accession>
<proteinExistence type="predicted"/>
<organism evidence="1 2">
    <name type="scientific">Neolewinella lacunae</name>
    <dbReference type="NCBI Taxonomy" id="1517758"/>
    <lineage>
        <taxon>Bacteria</taxon>
        <taxon>Pseudomonadati</taxon>
        <taxon>Bacteroidota</taxon>
        <taxon>Saprospiria</taxon>
        <taxon>Saprospirales</taxon>
        <taxon>Lewinellaceae</taxon>
        <taxon>Neolewinella</taxon>
    </lineage>
</organism>
<sequence length="465" mass="53820">MSLLNALIADLSPADVRRATDWLACPLHNQRADVVALFRLRTARDAPTTPEAEYTLLFPDATYHAARHRQVEHQLLRRLEAFLAYDQYQRDHFAPDRYLLQAYRERGLDDHRRTRLRRYQPGQETSIERLGFDYFHAREEYDLNLGNSRGGKDDFRAPEEHLERYLLALRLRQTCNTLAHQRLHQSTETYAIPRLRETLAAAASADHRATPFIYLYHLVALLQLDEDGSAEDSFHLLLSGLEQEGSRLPEEDLRNLLLLAINYGLRRANTGWEPAISTTFALYKLGLERGSLYDRGKLSVFTFNNVLALALRLREVAWASRFLEEHQADLPEGGEEVIALGRARLALANGKDGEALRYLQQADFHDFIHHLTARVLQLKIYFRQDSYTLLSSHISSTRKLLTRRRGIGYHLQNYRHIFALADTITRLPPGDEKARTLLKEKIEKTEPCTEKPWLLECLEAFAKRR</sequence>
<reference evidence="1" key="1">
    <citation type="submission" date="2020-08" db="EMBL/GenBank/DDBJ databases">
        <title>Lewinella bacteria from marine environments.</title>
        <authorList>
            <person name="Zhong Y."/>
        </authorList>
    </citation>
    <scope>NUCLEOTIDE SEQUENCE</scope>
    <source>
        <strain evidence="1">KCTC 42187</strain>
    </source>
</reference>
<dbReference type="RefSeq" id="WP_187466772.1">
    <property type="nucleotide sequence ID" value="NZ_JACSIT010000100.1"/>
</dbReference>
<dbReference type="EMBL" id="JACSIT010000100">
    <property type="protein sequence ID" value="MBC6994707.1"/>
    <property type="molecule type" value="Genomic_DNA"/>
</dbReference>
<comment type="caution">
    <text evidence="1">The sequence shown here is derived from an EMBL/GenBank/DDBJ whole genome shotgun (WGS) entry which is preliminary data.</text>
</comment>
<protein>
    <submittedName>
        <fullName evidence="1">Uncharacterized protein</fullName>
    </submittedName>
</protein>